<evidence type="ECO:0000256" key="6">
    <source>
        <dbReference type="ARBA" id="ARBA00022679"/>
    </source>
</evidence>
<evidence type="ECO:0000256" key="5">
    <source>
        <dbReference type="ARBA" id="ARBA00022676"/>
    </source>
</evidence>
<gene>
    <name evidence="16" type="ORF">B4U79_00426</name>
</gene>
<dbReference type="STRING" id="1965070.A0A443QWF9"/>
<evidence type="ECO:0000256" key="1">
    <source>
        <dbReference type="ARBA" id="ARBA00004240"/>
    </source>
</evidence>
<evidence type="ECO:0000256" key="4">
    <source>
        <dbReference type="ARBA" id="ARBA00008661"/>
    </source>
</evidence>
<keyword evidence="6 16" id="KW-0808">Transferase</keyword>
<comment type="caution">
    <text evidence="16">The sequence shown here is derived from an EMBL/GenBank/DDBJ whole genome shotgun (WGS) entry which is preliminary data.</text>
</comment>
<comment type="similarity">
    <text evidence="4 15">Belongs to the glycosyltransferase 31 family.</text>
</comment>
<evidence type="ECO:0000256" key="14">
    <source>
        <dbReference type="ARBA" id="ARBA00047667"/>
    </source>
</evidence>
<evidence type="ECO:0000256" key="11">
    <source>
        <dbReference type="ARBA" id="ARBA00023034"/>
    </source>
</evidence>
<dbReference type="Gene3D" id="3.90.550.50">
    <property type="match status" value="1"/>
</dbReference>
<dbReference type="Proteomes" id="UP000285301">
    <property type="component" value="Unassembled WGS sequence"/>
</dbReference>
<keyword evidence="13" id="KW-0325">Glycoprotein</keyword>
<evidence type="ECO:0000313" key="17">
    <source>
        <dbReference type="Proteomes" id="UP000285301"/>
    </source>
</evidence>
<organism evidence="16 17">
    <name type="scientific">Dinothrombium tinctorium</name>
    <dbReference type="NCBI Taxonomy" id="1965070"/>
    <lineage>
        <taxon>Eukaryota</taxon>
        <taxon>Metazoa</taxon>
        <taxon>Ecdysozoa</taxon>
        <taxon>Arthropoda</taxon>
        <taxon>Chelicerata</taxon>
        <taxon>Arachnida</taxon>
        <taxon>Acari</taxon>
        <taxon>Acariformes</taxon>
        <taxon>Trombidiformes</taxon>
        <taxon>Prostigmata</taxon>
        <taxon>Anystina</taxon>
        <taxon>Parasitengona</taxon>
        <taxon>Trombidioidea</taxon>
        <taxon>Trombidiidae</taxon>
        <taxon>Dinothrombium</taxon>
    </lineage>
</organism>
<evidence type="ECO:0000256" key="15">
    <source>
        <dbReference type="RuleBase" id="RU363063"/>
    </source>
</evidence>
<dbReference type="GO" id="GO:0008194">
    <property type="term" value="F:UDP-glycosyltransferase activity"/>
    <property type="evidence" value="ECO:0007669"/>
    <property type="project" value="TreeGrafter"/>
</dbReference>
<evidence type="ECO:0000256" key="8">
    <source>
        <dbReference type="ARBA" id="ARBA00022824"/>
    </source>
</evidence>
<sequence>MLSTHFTKSIDGFSTLSEGENSLRDYIDSYAAEADKYSAILHANKSRLKNEIKAHNDILIVNTQDIYRHLPEKLLLFMNLMVENHNFNYMLKTDDDCFLNIPLISHELLNLSFEEKTWWANFRKFWAVDLYGKWSESEYEAPAYPPFACGSGYLITSFLVNWIVINKNFLHRFQGEDVSMGIWLSSLSPKYFQVCEYLIKLLDQICF</sequence>
<keyword evidence="11 15" id="KW-0333">Golgi apparatus</keyword>
<comment type="subcellular location">
    <subcellularLocation>
        <location evidence="1">Endoplasmic reticulum</location>
    </subcellularLocation>
    <subcellularLocation>
        <location evidence="2 15">Golgi apparatus membrane</location>
        <topology evidence="2 15">Single-pass type II membrane protein</topology>
    </subcellularLocation>
</comment>
<evidence type="ECO:0000256" key="7">
    <source>
        <dbReference type="ARBA" id="ARBA00022692"/>
    </source>
</evidence>
<dbReference type="OrthoDB" id="1158011at2759"/>
<name>A0A443QWF9_9ACAR</name>
<keyword evidence="12" id="KW-0472">Membrane</keyword>
<keyword evidence="7" id="KW-0812">Transmembrane</keyword>
<evidence type="ECO:0000256" key="12">
    <source>
        <dbReference type="ARBA" id="ARBA00023136"/>
    </source>
</evidence>
<evidence type="ECO:0000256" key="13">
    <source>
        <dbReference type="ARBA" id="ARBA00023180"/>
    </source>
</evidence>
<keyword evidence="5 15" id="KW-0328">Glycosyltransferase</keyword>
<evidence type="ECO:0000313" key="16">
    <source>
        <dbReference type="EMBL" id="RWS07339.1"/>
    </source>
</evidence>
<dbReference type="EC" id="2.4.1.-" evidence="15"/>
<reference evidence="16 17" key="1">
    <citation type="journal article" date="2018" name="Gigascience">
        <title>Genomes of trombidid mites reveal novel predicted allergens and laterally-transferred genes associated with secondary metabolism.</title>
        <authorList>
            <person name="Dong X."/>
            <person name="Chaisiri K."/>
            <person name="Xia D."/>
            <person name="Armstrong S.D."/>
            <person name="Fang Y."/>
            <person name="Donnelly M.J."/>
            <person name="Kadowaki T."/>
            <person name="McGarry J.W."/>
            <person name="Darby A.C."/>
            <person name="Makepeace B.L."/>
        </authorList>
    </citation>
    <scope>NUCLEOTIDE SEQUENCE [LARGE SCALE GENOMIC DNA]</scope>
    <source>
        <strain evidence="16">UoL-WK</strain>
    </source>
</reference>
<protein>
    <recommendedName>
        <fullName evidence="15">Hexosyltransferase</fullName>
        <ecNumber evidence="15">2.4.1.-</ecNumber>
    </recommendedName>
</protein>
<dbReference type="InterPro" id="IPR002659">
    <property type="entry name" value="Glyco_trans_31"/>
</dbReference>
<keyword evidence="10" id="KW-1133">Transmembrane helix</keyword>
<dbReference type="GO" id="GO:0000139">
    <property type="term" value="C:Golgi membrane"/>
    <property type="evidence" value="ECO:0007669"/>
    <property type="project" value="UniProtKB-SubCell"/>
</dbReference>
<dbReference type="PANTHER" id="PTHR11214">
    <property type="entry name" value="BETA-1,3-N-ACETYLGLUCOSAMINYLTRANSFERASE"/>
    <property type="match status" value="1"/>
</dbReference>
<dbReference type="PANTHER" id="PTHR11214:SF219">
    <property type="entry name" value="UDP-GALNAC:BETA-1,3-N-ACETYLGALACTOSAMINYLTRANSFERASE 2"/>
    <property type="match status" value="1"/>
</dbReference>
<keyword evidence="8" id="KW-0256">Endoplasmic reticulum</keyword>
<comment type="pathway">
    <text evidence="3">Protein modification; protein glycosylation.</text>
</comment>
<dbReference type="EMBL" id="NCKU01003538">
    <property type="protein sequence ID" value="RWS07339.1"/>
    <property type="molecule type" value="Genomic_DNA"/>
</dbReference>
<dbReference type="GO" id="GO:0005783">
    <property type="term" value="C:endoplasmic reticulum"/>
    <property type="evidence" value="ECO:0007669"/>
    <property type="project" value="UniProtKB-SubCell"/>
</dbReference>
<evidence type="ECO:0000256" key="10">
    <source>
        <dbReference type="ARBA" id="ARBA00022989"/>
    </source>
</evidence>
<keyword evidence="17" id="KW-1185">Reference proteome</keyword>
<dbReference type="Pfam" id="PF01762">
    <property type="entry name" value="Galactosyl_T"/>
    <property type="match status" value="1"/>
</dbReference>
<keyword evidence="9" id="KW-0735">Signal-anchor</keyword>
<evidence type="ECO:0000256" key="9">
    <source>
        <dbReference type="ARBA" id="ARBA00022968"/>
    </source>
</evidence>
<evidence type="ECO:0000256" key="3">
    <source>
        <dbReference type="ARBA" id="ARBA00004922"/>
    </source>
</evidence>
<dbReference type="GO" id="GO:0016758">
    <property type="term" value="F:hexosyltransferase activity"/>
    <property type="evidence" value="ECO:0007669"/>
    <property type="project" value="InterPro"/>
</dbReference>
<comment type="catalytic activity">
    <reaction evidence="14">
        <text>3-O-(N-acetyl-beta-D-glucosaminyl-(1-&gt;4)-alpha-D-mannosyl)-L-threonyl-[protein] + UDP-N-acetyl-alpha-D-galactosamine = 3-O-[beta-D-GalNAc-(1-&gt;3)-beta-D-GlcNAc-(1-&gt;4)-alpha-D-Man]-L-Thr-[protein] + UDP + H(+)</text>
        <dbReference type="Rhea" id="RHEA:37667"/>
        <dbReference type="Rhea" id="RHEA-COMP:13308"/>
        <dbReference type="Rhea" id="RHEA-COMP:13618"/>
        <dbReference type="ChEBI" id="CHEBI:15378"/>
        <dbReference type="ChEBI" id="CHEBI:58223"/>
        <dbReference type="ChEBI" id="CHEBI:67138"/>
        <dbReference type="ChEBI" id="CHEBI:136709"/>
        <dbReference type="ChEBI" id="CHEBI:137540"/>
        <dbReference type="EC" id="2.4.1.313"/>
    </reaction>
</comment>
<accession>A0A443QWF9</accession>
<evidence type="ECO:0000256" key="2">
    <source>
        <dbReference type="ARBA" id="ARBA00004323"/>
    </source>
</evidence>
<dbReference type="AlphaFoldDB" id="A0A443QWF9"/>
<proteinExistence type="inferred from homology"/>
<dbReference type="GO" id="GO:0006493">
    <property type="term" value="P:protein O-linked glycosylation"/>
    <property type="evidence" value="ECO:0007669"/>
    <property type="project" value="TreeGrafter"/>
</dbReference>